<evidence type="ECO:0000313" key="9">
    <source>
        <dbReference type="Proteomes" id="UP001058290"/>
    </source>
</evidence>
<evidence type="ECO:0000259" key="6">
    <source>
        <dbReference type="Pfam" id="PF02770"/>
    </source>
</evidence>
<keyword evidence="3" id="KW-0285">Flavoprotein</keyword>
<proteinExistence type="inferred from homology"/>
<dbReference type="PIRSF" id="PIRSF016578">
    <property type="entry name" value="HsaA"/>
    <property type="match status" value="1"/>
</dbReference>
<evidence type="ECO:0000256" key="4">
    <source>
        <dbReference type="ARBA" id="ARBA00022827"/>
    </source>
</evidence>
<accession>A0ABY5ZZ04</accession>
<dbReference type="Gene3D" id="1.20.140.10">
    <property type="entry name" value="Butyryl-CoA Dehydrogenase, subunit A, domain 3"/>
    <property type="match status" value="1"/>
</dbReference>
<dbReference type="PANTHER" id="PTHR43831">
    <property type="entry name" value="ISOBUTYRYL-COA DEHYDROGENASE"/>
    <property type="match status" value="1"/>
</dbReference>
<sequence>MSAVLQVLQPPLDTATTAPGPALDEASLLARAQALIGELAALAEAHDASGAAPAPQFALLHQADLLRLTIAREAGGHGAGLASARAVVGAIAQGDPAVALILAMHYSNHAAIARSQRAGQGEWPPALADELIAASLQGPALLNAAQVEPELGSPSHGGLPAARARRVAGGWQLSGHKVYVTGGPLLAWISVLAVTDEPEPRLGSFVLPRGTAGARLVDTWNPLGMRATASQDLVLDGAWVPDHHAVGLRPASLGLQREAHGIAWYFSLVATVYDGAARSARDWLGAFLNQRRPSALGGANLASLATVQEKFGEIEVLLQTSDWLLDSHARAYDSGTAPDGLVAVAKHVAVDNALRVVQLALELAGNHGLARRNPLERHLRNVLCSQIHSPANSLIRSNTGRAALQRHQAAA</sequence>
<comment type="cofactor">
    <cofactor evidence="1">
        <name>FAD</name>
        <dbReference type="ChEBI" id="CHEBI:57692"/>
    </cofactor>
</comment>
<feature type="domain" description="Acyl-CoA dehydrogenase/oxidase C-terminal" evidence="5">
    <location>
        <begin position="276"/>
        <end position="388"/>
    </location>
</feature>
<dbReference type="PANTHER" id="PTHR43831:SF1">
    <property type="entry name" value="ISOBUTYRYL-COA DEHYDROGENASE, MITOCHONDRIAL"/>
    <property type="match status" value="1"/>
</dbReference>
<keyword evidence="9" id="KW-1185">Reference proteome</keyword>
<feature type="domain" description="Acyl-CoA dehydrogenase/oxidase N-terminal" evidence="7">
    <location>
        <begin position="38"/>
        <end position="110"/>
    </location>
</feature>
<feature type="domain" description="Acyl-CoA oxidase/dehydrogenase middle" evidence="6">
    <location>
        <begin position="148"/>
        <end position="236"/>
    </location>
</feature>
<dbReference type="InterPro" id="IPR052547">
    <property type="entry name" value="Mito_Isobutyryl-CoADH"/>
</dbReference>
<dbReference type="Gene3D" id="1.10.540.10">
    <property type="entry name" value="Acyl-CoA dehydrogenase/oxidase, N-terminal domain"/>
    <property type="match status" value="1"/>
</dbReference>
<organism evidence="8 9">
    <name type="scientific">Comamonas squillarum</name>
    <dbReference type="NCBI Taxonomy" id="2977320"/>
    <lineage>
        <taxon>Bacteria</taxon>
        <taxon>Pseudomonadati</taxon>
        <taxon>Pseudomonadota</taxon>
        <taxon>Betaproteobacteria</taxon>
        <taxon>Burkholderiales</taxon>
        <taxon>Comamonadaceae</taxon>
        <taxon>Comamonas</taxon>
    </lineage>
</organism>
<dbReference type="InterPro" id="IPR036250">
    <property type="entry name" value="AcylCo_DH-like_C"/>
</dbReference>
<protein>
    <submittedName>
        <fullName evidence="8">Acyl-CoA/acyl-ACP dehydrogenase</fullName>
    </submittedName>
</protein>
<dbReference type="Gene3D" id="2.40.110.10">
    <property type="entry name" value="Butyryl-CoA Dehydrogenase, subunit A, domain 2"/>
    <property type="match status" value="1"/>
</dbReference>
<dbReference type="Proteomes" id="UP001058290">
    <property type="component" value="Chromosome"/>
</dbReference>
<name>A0ABY5ZZ04_9BURK</name>
<dbReference type="InterPro" id="IPR013786">
    <property type="entry name" value="AcylCoA_DH/ox_N"/>
</dbReference>
<dbReference type="InterPro" id="IPR046373">
    <property type="entry name" value="Acyl-CoA_Oxase/DH_mid-dom_sf"/>
</dbReference>
<dbReference type="InterPro" id="IPR009075">
    <property type="entry name" value="AcylCo_DH/oxidase_C"/>
</dbReference>
<dbReference type="Pfam" id="PF02771">
    <property type="entry name" value="Acyl-CoA_dh_N"/>
    <property type="match status" value="1"/>
</dbReference>
<evidence type="ECO:0000256" key="2">
    <source>
        <dbReference type="ARBA" id="ARBA00009347"/>
    </source>
</evidence>
<dbReference type="InterPro" id="IPR006091">
    <property type="entry name" value="Acyl-CoA_Oxase/DH_mid-dom"/>
</dbReference>
<evidence type="ECO:0000259" key="7">
    <source>
        <dbReference type="Pfam" id="PF02771"/>
    </source>
</evidence>
<gene>
    <name evidence="8" type="ORF">N4T19_20195</name>
</gene>
<keyword evidence="4" id="KW-0274">FAD</keyword>
<dbReference type="InterPro" id="IPR037069">
    <property type="entry name" value="AcylCoA_DH/ox_N_sf"/>
</dbReference>
<evidence type="ECO:0000259" key="5">
    <source>
        <dbReference type="Pfam" id="PF00441"/>
    </source>
</evidence>
<comment type="similarity">
    <text evidence="2">Belongs to the acyl-CoA dehydrogenase family.</text>
</comment>
<dbReference type="CDD" id="cd00567">
    <property type="entry name" value="ACAD"/>
    <property type="match status" value="1"/>
</dbReference>
<reference evidence="8" key="1">
    <citation type="submission" date="2022-09" db="EMBL/GenBank/DDBJ databases">
        <title>Bacterial diversity in gut of crayfish and pufferfish.</title>
        <authorList>
            <person name="Huang Y."/>
        </authorList>
    </citation>
    <scope>NUCLEOTIDE SEQUENCE</scope>
    <source>
        <strain evidence="8">PR12</strain>
    </source>
</reference>
<dbReference type="Pfam" id="PF00441">
    <property type="entry name" value="Acyl-CoA_dh_1"/>
    <property type="match status" value="1"/>
</dbReference>
<dbReference type="InterPro" id="IPR009100">
    <property type="entry name" value="AcylCoA_DH/oxidase_NM_dom_sf"/>
</dbReference>
<dbReference type="SUPFAM" id="SSF47203">
    <property type="entry name" value="Acyl-CoA dehydrogenase C-terminal domain-like"/>
    <property type="match status" value="1"/>
</dbReference>
<dbReference type="RefSeq" id="WP_260718862.1">
    <property type="nucleotide sequence ID" value="NZ_CP104377.1"/>
</dbReference>
<dbReference type="SUPFAM" id="SSF56645">
    <property type="entry name" value="Acyl-CoA dehydrogenase NM domain-like"/>
    <property type="match status" value="1"/>
</dbReference>
<evidence type="ECO:0000256" key="1">
    <source>
        <dbReference type="ARBA" id="ARBA00001974"/>
    </source>
</evidence>
<evidence type="ECO:0000256" key="3">
    <source>
        <dbReference type="ARBA" id="ARBA00022630"/>
    </source>
</evidence>
<evidence type="ECO:0000313" key="8">
    <source>
        <dbReference type="EMBL" id="UXC17987.1"/>
    </source>
</evidence>
<dbReference type="EMBL" id="CP104377">
    <property type="protein sequence ID" value="UXC17987.1"/>
    <property type="molecule type" value="Genomic_DNA"/>
</dbReference>
<dbReference type="Pfam" id="PF02770">
    <property type="entry name" value="Acyl-CoA_dh_M"/>
    <property type="match status" value="1"/>
</dbReference>